<dbReference type="InterPro" id="IPR001647">
    <property type="entry name" value="HTH_TetR"/>
</dbReference>
<dbReference type="Proteomes" id="UP001519288">
    <property type="component" value="Unassembled WGS sequence"/>
</dbReference>
<keyword evidence="5" id="KW-1185">Reference proteome</keyword>
<dbReference type="PANTHER" id="PTHR30328">
    <property type="entry name" value="TRANSCRIPTIONAL REPRESSOR"/>
    <property type="match status" value="1"/>
</dbReference>
<accession>A0ABS4JIR0</accession>
<dbReference type="SUPFAM" id="SSF46689">
    <property type="entry name" value="Homeodomain-like"/>
    <property type="match status" value="1"/>
</dbReference>
<gene>
    <name evidence="4" type="ORF">J2Z69_002635</name>
</gene>
<reference evidence="4 5" key="1">
    <citation type="submission" date="2021-03" db="EMBL/GenBank/DDBJ databases">
        <title>Genomic Encyclopedia of Type Strains, Phase IV (KMG-IV): sequencing the most valuable type-strain genomes for metagenomic binning, comparative biology and taxonomic classification.</title>
        <authorList>
            <person name="Goeker M."/>
        </authorList>
    </citation>
    <scope>NUCLEOTIDE SEQUENCE [LARGE SCALE GENOMIC DNA]</scope>
    <source>
        <strain evidence="4 5">DSM 26806</strain>
    </source>
</reference>
<dbReference type="Gene3D" id="1.10.10.60">
    <property type="entry name" value="Homeodomain-like"/>
    <property type="match status" value="1"/>
</dbReference>
<dbReference type="EMBL" id="JAGGLD010000004">
    <property type="protein sequence ID" value="MBP2001590.1"/>
    <property type="molecule type" value="Genomic_DNA"/>
</dbReference>
<feature type="DNA-binding region" description="H-T-H motif" evidence="2">
    <location>
        <begin position="31"/>
        <end position="50"/>
    </location>
</feature>
<comment type="caution">
    <text evidence="4">The sequence shown here is derived from an EMBL/GenBank/DDBJ whole genome shotgun (WGS) entry which is preliminary data.</text>
</comment>
<evidence type="ECO:0000313" key="5">
    <source>
        <dbReference type="Proteomes" id="UP001519288"/>
    </source>
</evidence>
<dbReference type="InterPro" id="IPR009057">
    <property type="entry name" value="Homeodomain-like_sf"/>
</dbReference>
<dbReference type="Gene3D" id="1.10.357.10">
    <property type="entry name" value="Tetracycline Repressor, domain 2"/>
    <property type="match status" value="1"/>
</dbReference>
<protein>
    <submittedName>
        <fullName evidence="4">AcrR family transcriptional regulator</fullName>
    </submittedName>
</protein>
<feature type="domain" description="HTH tetR-type" evidence="3">
    <location>
        <begin position="8"/>
        <end position="68"/>
    </location>
</feature>
<dbReference type="PANTHER" id="PTHR30328:SF54">
    <property type="entry name" value="HTH-TYPE TRANSCRIPTIONAL REPRESSOR SCO4008"/>
    <property type="match status" value="1"/>
</dbReference>
<dbReference type="PROSITE" id="PS01081">
    <property type="entry name" value="HTH_TETR_1"/>
    <property type="match status" value="1"/>
</dbReference>
<dbReference type="Pfam" id="PF00440">
    <property type="entry name" value="TetR_N"/>
    <property type="match status" value="1"/>
</dbReference>
<evidence type="ECO:0000256" key="1">
    <source>
        <dbReference type="ARBA" id="ARBA00023125"/>
    </source>
</evidence>
<dbReference type="InterPro" id="IPR023772">
    <property type="entry name" value="DNA-bd_HTH_TetR-type_CS"/>
</dbReference>
<dbReference type="PROSITE" id="PS50977">
    <property type="entry name" value="HTH_TETR_2"/>
    <property type="match status" value="1"/>
</dbReference>
<dbReference type="InterPro" id="IPR050109">
    <property type="entry name" value="HTH-type_TetR-like_transc_reg"/>
</dbReference>
<dbReference type="RefSeq" id="WP_209863191.1">
    <property type="nucleotide sequence ID" value="NZ_JAGGLD010000004.1"/>
</dbReference>
<keyword evidence="1 2" id="KW-0238">DNA-binding</keyword>
<proteinExistence type="predicted"/>
<dbReference type="SUPFAM" id="SSF48498">
    <property type="entry name" value="Tetracyclin repressor-like, C-terminal domain"/>
    <property type="match status" value="1"/>
</dbReference>
<evidence type="ECO:0000259" key="3">
    <source>
        <dbReference type="PROSITE" id="PS50977"/>
    </source>
</evidence>
<evidence type="ECO:0000256" key="2">
    <source>
        <dbReference type="PROSITE-ProRule" id="PRU00335"/>
    </source>
</evidence>
<evidence type="ECO:0000313" key="4">
    <source>
        <dbReference type="EMBL" id="MBP2001590.1"/>
    </source>
</evidence>
<sequence length="197" mass="22545">MHNADQDLDVKIRIMLSAKRLFAKQGFDRTSVRQICEDAGANVALISYYFGGKEKVFEEILEQFFPGNEIALTMVEMRPLEGLRTLLREVIAFSSTDDPDLGCIIQQEMTLDSPRKGIVTHHVQPVWDKVRMLLEQGREEGIFHFDSLNYTLLMVMGTALAHKSKYNYIAELEDNEKKHIPDQSIRFILRGLGVKEA</sequence>
<name>A0ABS4JIR0_9BACL</name>
<dbReference type="InterPro" id="IPR036271">
    <property type="entry name" value="Tet_transcr_reg_TetR-rel_C_sf"/>
</dbReference>
<organism evidence="4 5">
    <name type="scientific">Paenibacillus shirakamiensis</name>
    <dbReference type="NCBI Taxonomy" id="1265935"/>
    <lineage>
        <taxon>Bacteria</taxon>
        <taxon>Bacillati</taxon>
        <taxon>Bacillota</taxon>
        <taxon>Bacilli</taxon>
        <taxon>Bacillales</taxon>
        <taxon>Paenibacillaceae</taxon>
        <taxon>Paenibacillus</taxon>
    </lineage>
</organism>